<evidence type="ECO:0000256" key="5">
    <source>
        <dbReference type="ARBA" id="ARBA00022821"/>
    </source>
</evidence>
<protein>
    <recommendedName>
        <fullName evidence="12">Lipase-like PAD4</fullName>
    </recommendedName>
</protein>
<dbReference type="PANTHER" id="PTHR47413:SF2">
    <property type="entry name" value="LIPASE-LIKE PAD4"/>
    <property type="match status" value="1"/>
</dbReference>
<evidence type="ECO:0000313" key="11">
    <source>
        <dbReference type="Proteomes" id="UP001634007"/>
    </source>
</evidence>
<dbReference type="GO" id="GO:0016787">
    <property type="term" value="F:hydrolase activity"/>
    <property type="evidence" value="ECO:0007669"/>
    <property type="project" value="UniProtKB-KW"/>
</dbReference>
<dbReference type="GO" id="GO:0005737">
    <property type="term" value="C:cytoplasm"/>
    <property type="evidence" value="ECO:0007669"/>
    <property type="project" value="UniProtKB-SubCell"/>
</dbReference>
<evidence type="ECO:0008006" key="12">
    <source>
        <dbReference type="Google" id="ProtNLM"/>
    </source>
</evidence>
<evidence type="ECO:0000256" key="2">
    <source>
        <dbReference type="ARBA" id="ARBA00004496"/>
    </source>
</evidence>
<keyword evidence="5" id="KW-0611">Plant defense</keyword>
<evidence type="ECO:0000259" key="8">
    <source>
        <dbReference type="Pfam" id="PF01764"/>
    </source>
</evidence>
<dbReference type="GO" id="GO:0005634">
    <property type="term" value="C:nucleus"/>
    <property type="evidence" value="ECO:0007669"/>
    <property type="project" value="UniProtKB-SubCell"/>
</dbReference>
<dbReference type="Pfam" id="PF18117">
    <property type="entry name" value="EDS1_EP"/>
    <property type="match status" value="1"/>
</dbReference>
<dbReference type="InterPro" id="IPR041266">
    <property type="entry name" value="EDS1_EP"/>
</dbReference>
<organism evidence="10 11">
    <name type="scientific">Eucalyptus globulus</name>
    <name type="common">Tasmanian blue gum</name>
    <dbReference type="NCBI Taxonomy" id="34317"/>
    <lineage>
        <taxon>Eukaryota</taxon>
        <taxon>Viridiplantae</taxon>
        <taxon>Streptophyta</taxon>
        <taxon>Embryophyta</taxon>
        <taxon>Tracheophyta</taxon>
        <taxon>Spermatophyta</taxon>
        <taxon>Magnoliopsida</taxon>
        <taxon>eudicotyledons</taxon>
        <taxon>Gunneridae</taxon>
        <taxon>Pentapetalae</taxon>
        <taxon>rosids</taxon>
        <taxon>malvids</taxon>
        <taxon>Myrtales</taxon>
        <taxon>Myrtaceae</taxon>
        <taxon>Myrtoideae</taxon>
        <taxon>Eucalypteae</taxon>
        <taxon>Eucalyptus</taxon>
    </lineage>
</organism>
<evidence type="ECO:0000256" key="7">
    <source>
        <dbReference type="SAM" id="Phobius"/>
    </source>
</evidence>
<dbReference type="Gene3D" id="3.40.50.1820">
    <property type="entry name" value="alpha/beta hydrolase"/>
    <property type="match status" value="1"/>
</dbReference>
<dbReference type="Proteomes" id="UP001634007">
    <property type="component" value="Unassembled WGS sequence"/>
</dbReference>
<name>A0ABD3JN82_EUCGL</name>
<reference evidence="10 11" key="1">
    <citation type="submission" date="2024-11" db="EMBL/GenBank/DDBJ databases">
        <title>Chromosome-level genome assembly of Eucalyptus globulus Labill. provides insights into its genome evolution.</title>
        <authorList>
            <person name="Li X."/>
        </authorList>
    </citation>
    <scope>NUCLEOTIDE SEQUENCE [LARGE SCALE GENOMIC DNA]</scope>
    <source>
        <strain evidence="10">CL2024</strain>
        <tissue evidence="10">Fresh tender leaves</tissue>
    </source>
</reference>
<keyword evidence="7" id="KW-0472">Membrane</keyword>
<keyword evidence="3" id="KW-0963">Cytoplasm</keyword>
<feature type="domain" description="EDS1 EP" evidence="9">
    <location>
        <begin position="396"/>
        <end position="602"/>
    </location>
</feature>
<feature type="domain" description="Fungal lipase-type" evidence="8">
    <location>
        <begin position="96"/>
        <end position="204"/>
    </location>
</feature>
<feature type="transmembrane region" description="Helical" evidence="7">
    <location>
        <begin position="130"/>
        <end position="153"/>
    </location>
</feature>
<evidence type="ECO:0000313" key="10">
    <source>
        <dbReference type="EMBL" id="KAL3729040.1"/>
    </source>
</evidence>
<keyword evidence="11" id="KW-1185">Reference proteome</keyword>
<evidence type="ECO:0000256" key="1">
    <source>
        <dbReference type="ARBA" id="ARBA00004123"/>
    </source>
</evidence>
<dbReference type="AlphaFoldDB" id="A0ABD3JN82"/>
<comment type="subcellular location">
    <subcellularLocation>
        <location evidence="2">Cytoplasm</location>
    </subcellularLocation>
    <subcellularLocation>
        <location evidence="1">Nucleus</location>
    </subcellularLocation>
</comment>
<sequence length="611" mass="69235">MDTEASSFETSEMLGTFLASTPLPKEAWRVCSTANAMGCGAFVVEQVGGVGYVAISAVQDLPVLDWDPNYGVLVSLDAAGHGLFAPLNSRYDGEEPVMVHSGVLHLFLRHHSRPDFQSQIRNLLVETKSIVITGHSIGGSVAFLAALWVLSYLKSIFPPRSILCIGFGSPFLGNESLSRAILRERLGGSFCNIVSTHDIMPMLSLYRSLTLTTPQWQALMRFCYMSSNFMNFANFQLTEEEKAWLFSFDAATMENLVHAGEGSGGRSFCPSGNYLFSSDEGAICLDNAVSVNKMMHLMLRPGSPNCIVEEHLKYGWYVERLTRQPLKRSFMEGDLSESSYEASLSMALNSLGSSQQVSIAPRARDCLKIARRIGRAPNLNAANLAIRLSKIAPYKAEIEWYKACCDESDEQRGYYDSFKQRGASKKESKINKNRFKLAAFWDKVVHMLDRNELPLNFHRSLEWVNEESLLYLLLVEPLDIAEYYRSGMHLEKGHYISNGRERRYGILNQWWTEKVVTKKVGSRRIRYASLTQDPCFWARVEEAKEWLDKIRQESNHNNLAFLRDRLNEFEAYAMKLVDDKEVSADVLAKNSSFSLWWEEWRALRLNPTPSS</sequence>
<dbReference type="PANTHER" id="PTHR47413">
    <property type="entry name" value="LIPASE-LIKE PAD4"/>
    <property type="match status" value="1"/>
</dbReference>
<evidence type="ECO:0000259" key="9">
    <source>
        <dbReference type="Pfam" id="PF18117"/>
    </source>
</evidence>
<dbReference type="Pfam" id="PF01764">
    <property type="entry name" value="Lipase_3"/>
    <property type="match status" value="1"/>
</dbReference>
<comment type="caution">
    <text evidence="10">The sequence shown here is derived from an EMBL/GenBank/DDBJ whole genome shotgun (WGS) entry which is preliminary data.</text>
</comment>
<gene>
    <name evidence="10" type="ORF">ACJRO7_033611</name>
</gene>
<evidence type="ECO:0000256" key="6">
    <source>
        <dbReference type="ARBA" id="ARBA00023242"/>
    </source>
</evidence>
<dbReference type="InterPro" id="IPR029058">
    <property type="entry name" value="AB_hydrolase_fold"/>
</dbReference>
<proteinExistence type="predicted"/>
<dbReference type="EMBL" id="JBJKBG010000008">
    <property type="protein sequence ID" value="KAL3729040.1"/>
    <property type="molecule type" value="Genomic_DNA"/>
</dbReference>
<dbReference type="InterPro" id="IPR002921">
    <property type="entry name" value="Fungal_lipase-type"/>
</dbReference>
<keyword evidence="7" id="KW-1133">Transmembrane helix</keyword>
<keyword evidence="6" id="KW-0539">Nucleus</keyword>
<keyword evidence="4" id="KW-0378">Hydrolase</keyword>
<dbReference type="GO" id="GO:0006952">
    <property type="term" value="P:defense response"/>
    <property type="evidence" value="ECO:0007669"/>
    <property type="project" value="UniProtKB-KW"/>
</dbReference>
<evidence type="ECO:0000256" key="3">
    <source>
        <dbReference type="ARBA" id="ARBA00022490"/>
    </source>
</evidence>
<evidence type="ECO:0000256" key="4">
    <source>
        <dbReference type="ARBA" id="ARBA00022801"/>
    </source>
</evidence>
<accession>A0ABD3JN82</accession>
<keyword evidence="7" id="KW-0812">Transmembrane</keyword>
<dbReference type="SUPFAM" id="SSF53474">
    <property type="entry name" value="alpha/beta-Hydrolases"/>
    <property type="match status" value="1"/>
</dbReference>
<dbReference type="CDD" id="cd00519">
    <property type="entry name" value="Lipase_3"/>
    <property type="match status" value="1"/>
</dbReference>